<dbReference type="GO" id="GO:0015192">
    <property type="term" value="F:L-phenylalanine transmembrane transporter activity"/>
    <property type="evidence" value="ECO:0007669"/>
    <property type="project" value="TreeGrafter"/>
</dbReference>
<feature type="transmembrane region" description="Helical" evidence="10">
    <location>
        <begin position="279"/>
        <end position="297"/>
    </location>
</feature>
<keyword evidence="4" id="KW-0997">Cell inner membrane</keyword>
<feature type="transmembrane region" description="Helical" evidence="10">
    <location>
        <begin position="358"/>
        <end position="388"/>
    </location>
</feature>
<accession>A0A8H9H4G3</accession>
<keyword evidence="6" id="KW-0029">Amino-acid transport</keyword>
<dbReference type="AlphaFoldDB" id="A0A8H9H4G3"/>
<feature type="chain" id="PRO_5034576443" description="Branched-chain amino acid ABC transporter permease" evidence="11">
    <location>
        <begin position="26"/>
        <end position="427"/>
    </location>
</feature>
<evidence type="ECO:0000313" key="13">
    <source>
        <dbReference type="Proteomes" id="UP000653480"/>
    </source>
</evidence>
<reference evidence="12" key="1">
    <citation type="journal article" date="2014" name="Int. J. Syst. Evol. Microbiol.">
        <title>Complete genome sequence of Corynebacterium casei LMG S-19264T (=DSM 44701T), isolated from a smear-ripened cheese.</title>
        <authorList>
            <consortium name="US DOE Joint Genome Institute (JGI-PGF)"/>
            <person name="Walter F."/>
            <person name="Albersmeier A."/>
            <person name="Kalinowski J."/>
            <person name="Ruckert C."/>
        </authorList>
    </citation>
    <scope>NUCLEOTIDE SEQUENCE</scope>
    <source>
        <strain evidence="12">CGMCC 4.7138</strain>
    </source>
</reference>
<evidence type="ECO:0000256" key="7">
    <source>
        <dbReference type="ARBA" id="ARBA00022989"/>
    </source>
</evidence>
<evidence type="ECO:0000256" key="2">
    <source>
        <dbReference type="ARBA" id="ARBA00022448"/>
    </source>
</evidence>
<evidence type="ECO:0000313" key="12">
    <source>
        <dbReference type="EMBL" id="GGO12619.1"/>
    </source>
</evidence>
<feature type="transmembrane region" description="Helical" evidence="10">
    <location>
        <begin position="328"/>
        <end position="346"/>
    </location>
</feature>
<comment type="similarity">
    <text evidence="9">Belongs to the binding-protein-dependent transport system permease family. LivHM subfamily.</text>
</comment>
<evidence type="ECO:0000256" key="11">
    <source>
        <dbReference type="SAM" id="SignalP"/>
    </source>
</evidence>
<evidence type="ECO:0000256" key="9">
    <source>
        <dbReference type="ARBA" id="ARBA00037998"/>
    </source>
</evidence>
<dbReference type="EMBL" id="BMMN01000004">
    <property type="protein sequence ID" value="GGO12619.1"/>
    <property type="molecule type" value="Genomic_DNA"/>
</dbReference>
<evidence type="ECO:0008006" key="14">
    <source>
        <dbReference type="Google" id="ProtNLM"/>
    </source>
</evidence>
<name>A0A8H9H4G3_9ACTN</name>
<keyword evidence="2" id="KW-0813">Transport</keyword>
<keyword evidence="8 10" id="KW-0472">Membrane</keyword>
<evidence type="ECO:0000256" key="10">
    <source>
        <dbReference type="SAM" id="Phobius"/>
    </source>
</evidence>
<dbReference type="RefSeq" id="WP_223852702.1">
    <property type="nucleotide sequence ID" value="NZ_BMMN01000004.1"/>
</dbReference>
<dbReference type="GO" id="GO:0015808">
    <property type="term" value="P:L-alanine transport"/>
    <property type="evidence" value="ECO:0007669"/>
    <property type="project" value="TreeGrafter"/>
</dbReference>
<keyword evidence="11" id="KW-0732">Signal</keyword>
<keyword evidence="7 10" id="KW-1133">Transmembrane helix</keyword>
<dbReference type="Gene3D" id="2.60.40.1120">
    <property type="entry name" value="Carboxypeptidase-like, regulatory domain"/>
    <property type="match status" value="1"/>
</dbReference>
<gene>
    <name evidence="12" type="ORF">GCM10011574_31250</name>
</gene>
<keyword evidence="3" id="KW-1003">Cell membrane</keyword>
<dbReference type="GO" id="GO:0005304">
    <property type="term" value="F:L-valine transmembrane transporter activity"/>
    <property type="evidence" value="ECO:0007669"/>
    <property type="project" value="TreeGrafter"/>
</dbReference>
<dbReference type="PANTHER" id="PTHR11795:SF371">
    <property type="entry name" value="HIGH-AFFINITY BRANCHED-CHAIN AMINO ACID TRANSPORT SYSTEM PERMEASE PROTEIN LIVH"/>
    <property type="match status" value="1"/>
</dbReference>
<feature type="transmembrane region" description="Helical" evidence="10">
    <location>
        <begin position="394"/>
        <end position="414"/>
    </location>
</feature>
<dbReference type="PANTHER" id="PTHR11795">
    <property type="entry name" value="BRANCHED-CHAIN AMINO ACID TRANSPORT SYSTEM PERMEASE PROTEIN LIVH"/>
    <property type="match status" value="1"/>
</dbReference>
<evidence type="ECO:0000256" key="1">
    <source>
        <dbReference type="ARBA" id="ARBA00004651"/>
    </source>
</evidence>
<reference evidence="12" key="2">
    <citation type="submission" date="2020-09" db="EMBL/GenBank/DDBJ databases">
        <authorList>
            <person name="Sun Q."/>
            <person name="Zhou Y."/>
        </authorList>
    </citation>
    <scope>NUCLEOTIDE SEQUENCE</scope>
    <source>
        <strain evidence="12">CGMCC 4.7138</strain>
    </source>
</reference>
<dbReference type="Pfam" id="PF02653">
    <property type="entry name" value="BPD_transp_2"/>
    <property type="match status" value="1"/>
</dbReference>
<organism evidence="12 13">
    <name type="scientific">Microbispora bryophytorum</name>
    <dbReference type="NCBI Taxonomy" id="1460882"/>
    <lineage>
        <taxon>Bacteria</taxon>
        <taxon>Bacillati</taxon>
        <taxon>Actinomycetota</taxon>
        <taxon>Actinomycetes</taxon>
        <taxon>Streptosporangiales</taxon>
        <taxon>Streptosporangiaceae</taxon>
        <taxon>Microbispora</taxon>
    </lineage>
</organism>
<dbReference type="GO" id="GO:0042941">
    <property type="term" value="P:D-alanine transmembrane transport"/>
    <property type="evidence" value="ECO:0007669"/>
    <property type="project" value="TreeGrafter"/>
</dbReference>
<comment type="subcellular location">
    <subcellularLocation>
        <location evidence="1">Cell membrane</location>
        <topology evidence="1">Multi-pass membrane protein</topology>
    </subcellularLocation>
</comment>
<keyword evidence="5 10" id="KW-0812">Transmembrane</keyword>
<evidence type="ECO:0000256" key="4">
    <source>
        <dbReference type="ARBA" id="ARBA00022519"/>
    </source>
</evidence>
<evidence type="ECO:0000256" key="5">
    <source>
        <dbReference type="ARBA" id="ARBA00022692"/>
    </source>
</evidence>
<dbReference type="SUPFAM" id="SSF49478">
    <property type="entry name" value="Cna protein B-type domain"/>
    <property type="match status" value="1"/>
</dbReference>
<dbReference type="InterPro" id="IPR052157">
    <property type="entry name" value="BCAA_transport_permease"/>
</dbReference>
<dbReference type="GO" id="GO:0005886">
    <property type="term" value="C:plasma membrane"/>
    <property type="evidence" value="ECO:0007669"/>
    <property type="project" value="UniProtKB-SubCell"/>
</dbReference>
<proteinExistence type="inferred from homology"/>
<dbReference type="GO" id="GO:1903806">
    <property type="term" value="P:L-isoleucine import across plasma membrane"/>
    <property type="evidence" value="ECO:0007669"/>
    <property type="project" value="TreeGrafter"/>
</dbReference>
<feature type="transmembrane region" description="Helical" evidence="10">
    <location>
        <begin position="230"/>
        <end position="251"/>
    </location>
</feature>
<evidence type="ECO:0000256" key="3">
    <source>
        <dbReference type="ARBA" id="ARBA00022475"/>
    </source>
</evidence>
<sequence>MRRAVIAFTAFLGGLVFLLSSPAWADGEALKGTLQNQGQPVNGVKISVAGEDGNPVGDATTGADGKWEVPVPKAGKYKVTLDQSTLPKDVGLKFQNRATLDVQVYEGSERNVLFALAPAGKQGEGAAQTSDSSSFWDRVAQLTFEGFNLGLIIALAAMGLSLVFGTTGLTNFAHGELLTFGAMCAYFFNVVIGLPLIVAAVISVVIGGAFGYSQDRFFWGVLRRRGSSLVAMMIISIGLALFLRYVFLFFFGGEGASFADYNAQPGIQVGPISAAPKNFIAMGIELAVLIVVGLALLKTRVGKAARAVADNPALAASSGINVDGVIRIIWTVGGAVASLAGVMLGLSQNVSYQMGFQILLLVFAGVTLGGLGTAFGALVGSIVVGLFIQLSTVVVPTELKTVGALLVLILVMLFRPQGILGRRERIG</sequence>
<feature type="transmembrane region" description="Helical" evidence="10">
    <location>
        <begin position="185"/>
        <end position="210"/>
    </location>
</feature>
<feature type="signal peptide" evidence="11">
    <location>
        <begin position="1"/>
        <end position="25"/>
    </location>
</feature>
<comment type="caution">
    <text evidence="12">The sequence shown here is derived from an EMBL/GenBank/DDBJ whole genome shotgun (WGS) entry which is preliminary data.</text>
</comment>
<evidence type="ECO:0000256" key="8">
    <source>
        <dbReference type="ARBA" id="ARBA00023136"/>
    </source>
</evidence>
<dbReference type="CDD" id="cd06582">
    <property type="entry name" value="TM_PBP1_LivH_like"/>
    <property type="match status" value="1"/>
</dbReference>
<dbReference type="Proteomes" id="UP000653480">
    <property type="component" value="Unassembled WGS sequence"/>
</dbReference>
<dbReference type="GO" id="GO:0015188">
    <property type="term" value="F:L-isoleucine transmembrane transporter activity"/>
    <property type="evidence" value="ECO:0007669"/>
    <property type="project" value="TreeGrafter"/>
</dbReference>
<dbReference type="GO" id="GO:0015190">
    <property type="term" value="F:L-leucine transmembrane transporter activity"/>
    <property type="evidence" value="ECO:0007669"/>
    <property type="project" value="TreeGrafter"/>
</dbReference>
<protein>
    <recommendedName>
        <fullName evidence="14">Branched-chain amino acid ABC transporter permease</fullName>
    </recommendedName>
</protein>
<dbReference type="InterPro" id="IPR001851">
    <property type="entry name" value="ABC_transp_permease"/>
</dbReference>
<evidence type="ECO:0000256" key="6">
    <source>
        <dbReference type="ARBA" id="ARBA00022970"/>
    </source>
</evidence>
<keyword evidence="13" id="KW-1185">Reference proteome</keyword>
<feature type="transmembrane region" description="Helical" evidence="10">
    <location>
        <begin position="149"/>
        <end position="173"/>
    </location>
</feature>